<protein>
    <recommendedName>
        <fullName evidence="3 9">DNA repair protein RecN</fullName>
    </recommendedName>
    <alternativeName>
        <fullName evidence="8 9">Recombination protein N</fullName>
    </alternativeName>
</protein>
<sequence length="553" mass="61771">MLTHLSIKNYALIDDLNVSFTKGFTTITGETGAGKSILLGGLSLVLGKRADLSSLKKKEEKCIIEASFEIARYNLGSFFETHDLDYENQSILRREILPSGKSRAFINDTPVTLDILSGLGERLVDVHSQHQTLRLTENDFQMKVIDALAENAQHLENYSSKLKVHQSILRELNELLDFQTNADKELDYNSFLFKELESAPLQPGIRETLETEYEQLNNVETILEQLSSTYQLLNAEQVGILNSVAQLQQATQKLTGFGKQFEQLNERVQSIAIEIVDIASELEVQQETVEANPMRLEEVNNQLQLLHNLFKKHQVASVEELLIIREDLELKVDASVNIESRIREKQNTVSESEAALNAIAKEIGERRNAIIPKLKSLLQEKLAALGMASATFKIAITPSENFKPNGKDELTFLFSANKGSTYGELKKVASGGELSRIMLTIKSILAEYEHLPTLMFDEIDTGVSGEISNKMGEIMQEMSSNMQVFSITHLPQVASKGVYQFKVFKEEGDASTTTHMKRLSQEERVSELAEMLGGKSLSSSAIAHARELLESNS</sequence>
<dbReference type="NCBIfam" id="TIGR00634">
    <property type="entry name" value="recN"/>
    <property type="match status" value="1"/>
</dbReference>
<dbReference type="SUPFAM" id="SSF52540">
    <property type="entry name" value="P-loop containing nucleoside triphosphate hydrolases"/>
    <property type="match status" value="2"/>
</dbReference>
<comment type="caution">
    <text evidence="12">The sequence shown here is derived from an EMBL/GenBank/DDBJ whole genome shotgun (WGS) entry which is preliminary data.</text>
</comment>
<dbReference type="PANTHER" id="PTHR11059:SF0">
    <property type="entry name" value="DNA REPAIR PROTEIN RECN"/>
    <property type="match status" value="1"/>
</dbReference>
<evidence type="ECO:0000256" key="4">
    <source>
        <dbReference type="ARBA" id="ARBA00022741"/>
    </source>
</evidence>
<evidence type="ECO:0000256" key="6">
    <source>
        <dbReference type="ARBA" id="ARBA00022840"/>
    </source>
</evidence>
<accession>A0ABW5MVS9</accession>
<dbReference type="Pfam" id="PF02463">
    <property type="entry name" value="SMC_N"/>
    <property type="match status" value="1"/>
</dbReference>
<organism evidence="12 13">
    <name type="scientific">Croceitalea marina</name>
    <dbReference type="NCBI Taxonomy" id="1775166"/>
    <lineage>
        <taxon>Bacteria</taxon>
        <taxon>Pseudomonadati</taxon>
        <taxon>Bacteroidota</taxon>
        <taxon>Flavobacteriia</taxon>
        <taxon>Flavobacteriales</taxon>
        <taxon>Flavobacteriaceae</taxon>
        <taxon>Croceitalea</taxon>
    </lineage>
</organism>
<reference evidence="13" key="1">
    <citation type="journal article" date="2019" name="Int. J. Syst. Evol. Microbiol.">
        <title>The Global Catalogue of Microorganisms (GCM) 10K type strain sequencing project: providing services to taxonomists for standard genome sequencing and annotation.</title>
        <authorList>
            <consortium name="The Broad Institute Genomics Platform"/>
            <consortium name="The Broad Institute Genome Sequencing Center for Infectious Disease"/>
            <person name="Wu L."/>
            <person name="Ma J."/>
        </authorList>
    </citation>
    <scope>NUCLEOTIDE SEQUENCE [LARGE SCALE GENOMIC DNA]</scope>
    <source>
        <strain evidence="13">KCTC 52368</strain>
    </source>
</reference>
<evidence type="ECO:0000256" key="1">
    <source>
        <dbReference type="ARBA" id="ARBA00003618"/>
    </source>
</evidence>
<gene>
    <name evidence="12" type="primary">recN</name>
    <name evidence="12" type="ORF">ACFSQJ_07795</name>
</gene>
<evidence type="ECO:0000256" key="7">
    <source>
        <dbReference type="ARBA" id="ARBA00023204"/>
    </source>
</evidence>
<evidence type="ECO:0000256" key="9">
    <source>
        <dbReference type="PIRNR" id="PIRNR003128"/>
    </source>
</evidence>
<comment type="function">
    <text evidence="1 9">May be involved in recombinational repair of damaged DNA.</text>
</comment>
<comment type="similarity">
    <text evidence="2 9">Belongs to the RecN family.</text>
</comment>
<keyword evidence="5 9" id="KW-0227">DNA damage</keyword>
<feature type="coiled-coil region" evidence="10">
    <location>
        <begin position="206"/>
        <end position="267"/>
    </location>
</feature>
<evidence type="ECO:0000256" key="10">
    <source>
        <dbReference type="SAM" id="Coils"/>
    </source>
</evidence>
<evidence type="ECO:0000256" key="3">
    <source>
        <dbReference type="ARBA" id="ARBA00021315"/>
    </source>
</evidence>
<feature type="domain" description="RecF/RecN/SMC N-terminal" evidence="11">
    <location>
        <begin position="2"/>
        <end position="510"/>
    </location>
</feature>
<name>A0ABW5MVS9_9FLAO</name>
<dbReference type="PIRSF" id="PIRSF003128">
    <property type="entry name" value="RecN"/>
    <property type="match status" value="1"/>
</dbReference>
<evidence type="ECO:0000313" key="12">
    <source>
        <dbReference type="EMBL" id="MFD2586828.1"/>
    </source>
</evidence>
<dbReference type="InterPro" id="IPR027417">
    <property type="entry name" value="P-loop_NTPase"/>
</dbReference>
<keyword evidence="6" id="KW-0067">ATP-binding</keyword>
<proteinExistence type="inferred from homology"/>
<dbReference type="Proteomes" id="UP001597526">
    <property type="component" value="Unassembled WGS sequence"/>
</dbReference>
<keyword evidence="13" id="KW-1185">Reference proteome</keyword>
<dbReference type="CDD" id="cd03241">
    <property type="entry name" value="ABC_RecN"/>
    <property type="match status" value="1"/>
</dbReference>
<evidence type="ECO:0000259" key="11">
    <source>
        <dbReference type="Pfam" id="PF02463"/>
    </source>
</evidence>
<dbReference type="InterPro" id="IPR003395">
    <property type="entry name" value="RecF/RecN/SMC_N"/>
</dbReference>
<dbReference type="Gene3D" id="3.40.50.300">
    <property type="entry name" value="P-loop containing nucleotide triphosphate hydrolases"/>
    <property type="match status" value="2"/>
</dbReference>
<dbReference type="RefSeq" id="WP_377766386.1">
    <property type="nucleotide sequence ID" value="NZ_JBHULB010000008.1"/>
</dbReference>
<keyword evidence="7 9" id="KW-0234">DNA repair</keyword>
<keyword evidence="10" id="KW-0175">Coiled coil</keyword>
<dbReference type="PANTHER" id="PTHR11059">
    <property type="entry name" value="DNA REPAIR PROTEIN RECN"/>
    <property type="match status" value="1"/>
</dbReference>
<evidence type="ECO:0000256" key="2">
    <source>
        <dbReference type="ARBA" id="ARBA00009441"/>
    </source>
</evidence>
<keyword evidence="4" id="KW-0547">Nucleotide-binding</keyword>
<evidence type="ECO:0000313" key="13">
    <source>
        <dbReference type="Proteomes" id="UP001597526"/>
    </source>
</evidence>
<evidence type="ECO:0000256" key="5">
    <source>
        <dbReference type="ARBA" id="ARBA00022763"/>
    </source>
</evidence>
<dbReference type="EMBL" id="JBHULB010000008">
    <property type="protein sequence ID" value="MFD2586828.1"/>
    <property type="molecule type" value="Genomic_DNA"/>
</dbReference>
<evidence type="ECO:0000256" key="8">
    <source>
        <dbReference type="ARBA" id="ARBA00033408"/>
    </source>
</evidence>
<dbReference type="InterPro" id="IPR004604">
    <property type="entry name" value="DNA_recomb/repair_RecN"/>
</dbReference>